<comment type="caution">
    <text evidence="1">The sequence shown here is derived from an EMBL/GenBank/DDBJ whole genome shotgun (WGS) entry which is preliminary data.</text>
</comment>
<name>A0ABR7IBT8_9FIRM</name>
<proteinExistence type="predicted"/>
<reference evidence="1 2" key="1">
    <citation type="submission" date="2020-08" db="EMBL/GenBank/DDBJ databases">
        <title>Genome public.</title>
        <authorList>
            <person name="Liu C."/>
            <person name="Sun Q."/>
        </authorList>
    </citation>
    <scope>NUCLEOTIDE SEQUENCE [LARGE SCALE GENOMIC DNA]</scope>
    <source>
        <strain evidence="1 2">BX0805</strain>
    </source>
</reference>
<dbReference type="EMBL" id="JACOQH010000007">
    <property type="protein sequence ID" value="MBC5754380.1"/>
    <property type="molecule type" value="Genomic_DNA"/>
</dbReference>
<gene>
    <name evidence="1" type="ORF">H8Z76_10225</name>
</gene>
<evidence type="ECO:0000313" key="2">
    <source>
        <dbReference type="Proteomes" id="UP000621540"/>
    </source>
</evidence>
<accession>A0ABR7IBT8</accession>
<dbReference type="RefSeq" id="WP_022516506.1">
    <property type="nucleotide sequence ID" value="NZ_JACOQH010000007.1"/>
</dbReference>
<organism evidence="1 2">
    <name type="scientific">Roseburia yibonii</name>
    <dbReference type="NCBI Taxonomy" id="2763063"/>
    <lineage>
        <taxon>Bacteria</taxon>
        <taxon>Bacillati</taxon>
        <taxon>Bacillota</taxon>
        <taxon>Clostridia</taxon>
        <taxon>Lachnospirales</taxon>
        <taxon>Lachnospiraceae</taxon>
        <taxon>Roseburia</taxon>
    </lineage>
</organism>
<evidence type="ECO:0000313" key="1">
    <source>
        <dbReference type="EMBL" id="MBC5754380.1"/>
    </source>
</evidence>
<protein>
    <submittedName>
        <fullName evidence="1">Uncharacterized protein</fullName>
    </submittedName>
</protein>
<keyword evidence="2" id="KW-1185">Reference proteome</keyword>
<dbReference type="Proteomes" id="UP000621540">
    <property type="component" value="Unassembled WGS sequence"/>
</dbReference>
<sequence length="221" mass="25916">MEGISGVKSQGITKAALTRERIWEALEEMKVEDRNEFYIEGHKCSMDDVEKINDSLIQEIKSKNNTITIEKGKFYGVRGADGRKWAMRINKNGDFRLMHSESLYAWDHGEKCKEAYECWGFIRALSVTSLTVAFEMEYKTPVEVDRIFQKYGIRHGFFTIRVGERSNTFFYSREGKIYAKQDYDNCYRIYRKGKQAVLPYGADYMDLRRARAGRRKVWESA</sequence>